<comment type="caution">
    <text evidence="3">The sequence shown here is derived from an EMBL/GenBank/DDBJ whole genome shotgun (WGS) entry which is preliminary data.</text>
</comment>
<evidence type="ECO:0000313" key="4">
    <source>
        <dbReference type="Proteomes" id="UP000612585"/>
    </source>
</evidence>
<evidence type="ECO:0000313" key="3">
    <source>
        <dbReference type="EMBL" id="GIJ58605.1"/>
    </source>
</evidence>
<proteinExistence type="predicted"/>
<dbReference type="RefSeq" id="WP_203999612.1">
    <property type="nucleotide sequence ID" value="NZ_BOPG01000037.1"/>
</dbReference>
<feature type="domain" description="Hemerythrin-like" evidence="2">
    <location>
        <begin position="144"/>
        <end position="240"/>
    </location>
</feature>
<dbReference type="Gene3D" id="1.20.120.520">
    <property type="entry name" value="nmb1532 protein domain like"/>
    <property type="match status" value="1"/>
</dbReference>
<dbReference type="InterPro" id="IPR012312">
    <property type="entry name" value="Hemerythrin-like"/>
</dbReference>
<organism evidence="3 4">
    <name type="scientific">Virgisporangium aurantiacum</name>
    <dbReference type="NCBI Taxonomy" id="175570"/>
    <lineage>
        <taxon>Bacteria</taxon>
        <taxon>Bacillati</taxon>
        <taxon>Actinomycetota</taxon>
        <taxon>Actinomycetes</taxon>
        <taxon>Micromonosporales</taxon>
        <taxon>Micromonosporaceae</taxon>
        <taxon>Virgisporangium</taxon>
    </lineage>
</organism>
<dbReference type="Pfam" id="PF01814">
    <property type="entry name" value="Hemerythrin"/>
    <property type="match status" value="1"/>
</dbReference>
<gene>
    <name evidence="3" type="ORF">Vau01_061210</name>
</gene>
<sequence length="263" mass="25923">MLVTDRVRHGGVQSKGHRSVALSDQDRAVAFSAQLAAAHRELRARVARLRSALARVEADEAGGSIGGEAGAGTGSLVGGEAGAGTGGPVGGEAGAVTGGVAGRTPGGTPGSTPNGVGGGTTSSSTSGATGGETGGVAGGVAGAGVLAAHCLAFCSALTAHHQGEDTGMFAELARARPDLAGKIDKLVEDHGMIGTILQRVADLAERASGADRTTLKTLGGELDGLAAIMESHFRFEERAISAALDDGGVTDTGWSRPVFRFDG</sequence>
<protein>
    <recommendedName>
        <fullName evidence="2">Hemerythrin-like domain-containing protein</fullName>
    </recommendedName>
</protein>
<keyword evidence="4" id="KW-1185">Reference proteome</keyword>
<evidence type="ECO:0000259" key="2">
    <source>
        <dbReference type="Pfam" id="PF01814"/>
    </source>
</evidence>
<feature type="compositionally biased region" description="Gly residues" evidence="1">
    <location>
        <begin position="76"/>
        <end position="120"/>
    </location>
</feature>
<name>A0A8J3ZBB1_9ACTN</name>
<dbReference type="EMBL" id="BOPG01000037">
    <property type="protein sequence ID" value="GIJ58605.1"/>
    <property type="molecule type" value="Genomic_DNA"/>
</dbReference>
<dbReference type="Proteomes" id="UP000612585">
    <property type="component" value="Unassembled WGS sequence"/>
</dbReference>
<reference evidence="3" key="1">
    <citation type="submission" date="2021-01" db="EMBL/GenBank/DDBJ databases">
        <title>Whole genome shotgun sequence of Virgisporangium aurantiacum NBRC 16421.</title>
        <authorList>
            <person name="Komaki H."/>
            <person name="Tamura T."/>
        </authorList>
    </citation>
    <scope>NUCLEOTIDE SEQUENCE</scope>
    <source>
        <strain evidence="3">NBRC 16421</strain>
    </source>
</reference>
<dbReference type="AlphaFoldDB" id="A0A8J3ZBB1"/>
<evidence type="ECO:0000256" key="1">
    <source>
        <dbReference type="SAM" id="MobiDB-lite"/>
    </source>
</evidence>
<accession>A0A8J3ZBB1</accession>
<feature type="region of interest" description="Disordered" evidence="1">
    <location>
        <begin position="76"/>
        <end position="131"/>
    </location>
</feature>